<dbReference type="SUPFAM" id="SSF52038">
    <property type="entry name" value="Barstar-related"/>
    <property type="match status" value="1"/>
</dbReference>
<dbReference type="InterPro" id="IPR035905">
    <property type="entry name" value="Barstar-like_sf"/>
</dbReference>
<evidence type="ECO:0000259" key="2">
    <source>
        <dbReference type="Pfam" id="PF01337"/>
    </source>
</evidence>
<dbReference type="EMBL" id="JACOQL010000002">
    <property type="protein sequence ID" value="MBC9246616.1"/>
    <property type="molecule type" value="Genomic_DNA"/>
</dbReference>
<keyword evidence="4" id="KW-1185">Reference proteome</keyword>
<evidence type="ECO:0000256" key="1">
    <source>
        <dbReference type="ARBA" id="ARBA00006845"/>
    </source>
</evidence>
<accession>A0A926GDQ2</accession>
<protein>
    <submittedName>
        <fullName evidence="3">Barstar family protein</fullName>
    </submittedName>
</protein>
<dbReference type="AlphaFoldDB" id="A0A926GDQ2"/>
<dbReference type="Pfam" id="PF01337">
    <property type="entry name" value="Barstar"/>
    <property type="match status" value="1"/>
</dbReference>
<sequence>MILILDGSRFDDITGFYSEINRVFMANETWRLGESLDALDDMLRGGYGALHDTDTATLHWLHFDKSRHDLGYAATRGWLQAKLNRPGFDRGHIQAQLEALERGEGQTYFDIILHIIAEHPHIRLKAM</sequence>
<proteinExistence type="inferred from homology"/>
<dbReference type="RefSeq" id="WP_187793082.1">
    <property type="nucleotide sequence ID" value="NZ_JACOQL010000002.1"/>
</dbReference>
<name>A0A926GDQ2_9RHOB</name>
<comment type="caution">
    <text evidence="3">The sequence shown here is derived from an EMBL/GenBank/DDBJ whole genome shotgun (WGS) entry which is preliminary data.</text>
</comment>
<evidence type="ECO:0000313" key="3">
    <source>
        <dbReference type="EMBL" id="MBC9246616.1"/>
    </source>
</evidence>
<organism evidence="3 4">
    <name type="scientific">Paracoccus amoyensis</name>
    <dbReference type="NCBI Taxonomy" id="2760093"/>
    <lineage>
        <taxon>Bacteria</taxon>
        <taxon>Pseudomonadati</taxon>
        <taxon>Pseudomonadota</taxon>
        <taxon>Alphaproteobacteria</taxon>
        <taxon>Rhodobacterales</taxon>
        <taxon>Paracoccaceae</taxon>
        <taxon>Paracoccus</taxon>
    </lineage>
</organism>
<dbReference type="Proteomes" id="UP000608594">
    <property type="component" value="Unassembled WGS sequence"/>
</dbReference>
<comment type="similarity">
    <text evidence="1">Belongs to the barstar family.</text>
</comment>
<gene>
    <name evidence="3" type="ORF">H4P12_07795</name>
</gene>
<dbReference type="InterPro" id="IPR000468">
    <property type="entry name" value="Barstar"/>
</dbReference>
<evidence type="ECO:0000313" key="4">
    <source>
        <dbReference type="Proteomes" id="UP000608594"/>
    </source>
</evidence>
<feature type="domain" description="Barstar (barnase inhibitor)" evidence="2">
    <location>
        <begin position="2"/>
        <end position="72"/>
    </location>
</feature>
<reference evidence="3" key="1">
    <citation type="submission" date="2020-08" db="EMBL/GenBank/DDBJ databases">
        <title>Paracoccus amoyensis sp. nov., isolated from the surface seawater at coast of Xiamen, Fujian.</title>
        <authorList>
            <person name="Lyu L."/>
        </authorList>
    </citation>
    <scope>NUCLEOTIDE SEQUENCE</scope>
    <source>
        <strain evidence="3">11-3</strain>
    </source>
</reference>
<dbReference type="Gene3D" id="3.30.370.10">
    <property type="entry name" value="Barstar-like"/>
    <property type="match status" value="1"/>
</dbReference>